<reference evidence="3 4" key="1">
    <citation type="submission" date="2018-03" db="EMBL/GenBank/DDBJ databases">
        <title>Genome assembly of novel Miniimonas species PCH200.</title>
        <authorList>
            <person name="Thakur V."/>
            <person name="Kumar V."/>
            <person name="Singh D."/>
        </authorList>
    </citation>
    <scope>NUCLEOTIDE SEQUENCE [LARGE SCALE GENOMIC DNA]</scope>
    <source>
        <strain evidence="3 4">PCH200</strain>
    </source>
</reference>
<keyword evidence="4" id="KW-1185">Reference proteome</keyword>
<feature type="compositionally biased region" description="Basic and acidic residues" evidence="1">
    <location>
        <begin position="27"/>
        <end position="36"/>
    </location>
</feature>
<dbReference type="GO" id="GO:0042597">
    <property type="term" value="C:periplasmic space"/>
    <property type="evidence" value="ECO:0007669"/>
    <property type="project" value="UniProtKB-ARBA"/>
</dbReference>
<dbReference type="PANTHER" id="PTHR30290">
    <property type="entry name" value="PERIPLASMIC BINDING COMPONENT OF ABC TRANSPORTER"/>
    <property type="match status" value="1"/>
</dbReference>
<proteinExistence type="predicted"/>
<evidence type="ECO:0000256" key="1">
    <source>
        <dbReference type="SAM" id="MobiDB-lite"/>
    </source>
</evidence>
<protein>
    <submittedName>
        <fullName evidence="3">ABC transporter substrate-binding protein</fullName>
    </submittedName>
</protein>
<dbReference type="InterPro" id="IPR039424">
    <property type="entry name" value="SBP_5"/>
</dbReference>
<dbReference type="SUPFAM" id="SSF53850">
    <property type="entry name" value="Periplasmic binding protein-like II"/>
    <property type="match status" value="1"/>
</dbReference>
<dbReference type="InterPro" id="IPR030678">
    <property type="entry name" value="Peptide/Ni-bd"/>
</dbReference>
<feature type="compositionally biased region" description="Low complexity" evidence="1">
    <location>
        <begin position="9"/>
        <end position="24"/>
    </location>
</feature>
<name>A0A2U1ZVF4_9MICO</name>
<sequence length="587" mass="64106">MPERVDGLTPTTTPDTGPPAAVRPARARSETKEHPVRRTLAGTSLLAAAALLLTACANPEPVGSSGQTSSSTSAAEGATDVADPGDSTIRYALWSNPNGTFNPLTYFTDYDRAIVFNVYSRLVIVDENQGFTPQLAEGYEWSEDGRTLTFTLPGDVTWHDGEPFTAEDVAFTYSIQGSADWPRDTPAFITEVEGFEEYHSGAAATVSGIQVIDPTTVSFTFTQPYSAALSHFADRPVLAKHIWETVPVADWDTSPQAGTPVGTGPFKFVTFLPDQYVELERNEEYLHGAPKAAKLIFTVTSPETVQTQLVNGELDIAELSSWNPTELTAYEDAGIRVDEQAGTSLQSLTLDANDERLQDVRVRQAIVTAINRTGIVDSLLYGHGAVSNTIGSPLDPAYPDDLDTYDHDPEAAAALLAEAGWVDTDGDGVVEKDGEPFTFVLNFPTGNKTREQSAPIIQQNLQEIGLDVELVSGDFNSTLAILQDPAVPYDGVLMGGTFRPGNYDNNFWWERFEDPELTALHDTVVSTVEPEPYAEAVSAWFREVNELAFRVWLYIPNRGYASRPEVQGVATYPYEPFFGVENWYVGE</sequence>
<feature type="region of interest" description="Disordered" evidence="1">
    <location>
        <begin position="60"/>
        <end position="82"/>
    </location>
</feature>
<dbReference type="GO" id="GO:1904680">
    <property type="term" value="F:peptide transmembrane transporter activity"/>
    <property type="evidence" value="ECO:0007669"/>
    <property type="project" value="TreeGrafter"/>
</dbReference>
<organism evidence="3 4">
    <name type="scientific">Serinibacter arcticus</name>
    <dbReference type="NCBI Taxonomy" id="1655435"/>
    <lineage>
        <taxon>Bacteria</taxon>
        <taxon>Bacillati</taxon>
        <taxon>Actinomycetota</taxon>
        <taxon>Actinomycetes</taxon>
        <taxon>Micrococcales</taxon>
        <taxon>Beutenbergiaceae</taxon>
        <taxon>Serinibacter</taxon>
    </lineage>
</organism>
<feature type="domain" description="Solute-binding protein family 5" evidence="2">
    <location>
        <begin position="131"/>
        <end position="479"/>
    </location>
</feature>
<evidence type="ECO:0000313" key="3">
    <source>
        <dbReference type="EMBL" id="PWD50959.1"/>
    </source>
</evidence>
<feature type="region of interest" description="Disordered" evidence="1">
    <location>
        <begin position="1"/>
        <end position="36"/>
    </location>
</feature>
<dbReference type="EMBL" id="PYHR01000002">
    <property type="protein sequence ID" value="PWD50959.1"/>
    <property type="molecule type" value="Genomic_DNA"/>
</dbReference>
<dbReference type="GO" id="GO:0043190">
    <property type="term" value="C:ATP-binding cassette (ABC) transporter complex"/>
    <property type="evidence" value="ECO:0007669"/>
    <property type="project" value="InterPro"/>
</dbReference>
<dbReference type="InterPro" id="IPR000914">
    <property type="entry name" value="SBP_5_dom"/>
</dbReference>
<dbReference type="Proteomes" id="UP000245166">
    <property type="component" value="Unassembled WGS sequence"/>
</dbReference>
<dbReference type="AlphaFoldDB" id="A0A2U1ZVF4"/>
<dbReference type="Gene3D" id="3.90.76.10">
    <property type="entry name" value="Dipeptide-binding Protein, Domain 1"/>
    <property type="match status" value="1"/>
</dbReference>
<dbReference type="Pfam" id="PF00496">
    <property type="entry name" value="SBP_bac_5"/>
    <property type="match status" value="1"/>
</dbReference>
<feature type="compositionally biased region" description="Low complexity" evidence="1">
    <location>
        <begin position="63"/>
        <end position="79"/>
    </location>
</feature>
<dbReference type="Gene3D" id="3.40.190.10">
    <property type="entry name" value="Periplasmic binding protein-like II"/>
    <property type="match status" value="1"/>
</dbReference>
<dbReference type="PIRSF" id="PIRSF002741">
    <property type="entry name" value="MppA"/>
    <property type="match status" value="1"/>
</dbReference>
<gene>
    <name evidence="3" type="ORF">C8046_10135</name>
</gene>
<accession>A0A2U1ZVF4</accession>
<evidence type="ECO:0000259" key="2">
    <source>
        <dbReference type="Pfam" id="PF00496"/>
    </source>
</evidence>
<comment type="caution">
    <text evidence="3">The sequence shown here is derived from an EMBL/GenBank/DDBJ whole genome shotgun (WGS) entry which is preliminary data.</text>
</comment>
<dbReference type="GO" id="GO:0015833">
    <property type="term" value="P:peptide transport"/>
    <property type="evidence" value="ECO:0007669"/>
    <property type="project" value="TreeGrafter"/>
</dbReference>
<dbReference type="Gene3D" id="3.10.105.10">
    <property type="entry name" value="Dipeptide-binding Protein, Domain 3"/>
    <property type="match status" value="1"/>
</dbReference>
<evidence type="ECO:0000313" key="4">
    <source>
        <dbReference type="Proteomes" id="UP000245166"/>
    </source>
</evidence>